<evidence type="ECO:0000313" key="5">
    <source>
        <dbReference type="EMBL" id="MPY33238.1"/>
    </source>
</evidence>
<keyword evidence="3" id="KW-0804">Transcription</keyword>
<accession>A0A5N8VGP3</accession>
<dbReference type="PANTHER" id="PTHR43537:SF24">
    <property type="entry name" value="GLUCONATE OPERON TRANSCRIPTIONAL REPRESSOR"/>
    <property type="match status" value="1"/>
</dbReference>
<dbReference type="InterPro" id="IPR036388">
    <property type="entry name" value="WH-like_DNA-bd_sf"/>
</dbReference>
<dbReference type="PANTHER" id="PTHR43537">
    <property type="entry name" value="TRANSCRIPTIONAL REGULATOR, GNTR FAMILY"/>
    <property type="match status" value="1"/>
</dbReference>
<dbReference type="SMART" id="SM00345">
    <property type="entry name" value="HTH_GNTR"/>
    <property type="match status" value="1"/>
</dbReference>
<keyword evidence="6" id="KW-1185">Reference proteome</keyword>
<name>A0A5N8VGP3_9ACTN</name>
<dbReference type="RefSeq" id="WP_152889407.1">
    <property type="nucleotide sequence ID" value="NZ_JBHJTU010000030.1"/>
</dbReference>
<evidence type="ECO:0000259" key="4">
    <source>
        <dbReference type="PROSITE" id="PS50949"/>
    </source>
</evidence>
<comment type="caution">
    <text evidence="5">The sequence shown here is derived from an EMBL/GenBank/DDBJ whole genome shotgun (WGS) entry which is preliminary data.</text>
</comment>
<evidence type="ECO:0000313" key="6">
    <source>
        <dbReference type="Proteomes" id="UP000325849"/>
    </source>
</evidence>
<feature type="domain" description="HTH gntR-type" evidence="4">
    <location>
        <begin position="2"/>
        <end position="69"/>
    </location>
</feature>
<gene>
    <name evidence="5" type="ORF">FNH09_18800</name>
</gene>
<protein>
    <submittedName>
        <fullName evidence="5">GntR family transcriptional regulator</fullName>
    </submittedName>
</protein>
<dbReference type="GO" id="GO:0003700">
    <property type="term" value="F:DNA-binding transcription factor activity"/>
    <property type="evidence" value="ECO:0007669"/>
    <property type="project" value="InterPro"/>
</dbReference>
<dbReference type="InterPro" id="IPR036390">
    <property type="entry name" value="WH_DNA-bd_sf"/>
</dbReference>
<proteinExistence type="predicted"/>
<dbReference type="Pfam" id="PF07729">
    <property type="entry name" value="FCD"/>
    <property type="match status" value="1"/>
</dbReference>
<keyword evidence="1" id="KW-0805">Transcription regulation</keyword>
<dbReference type="Gene3D" id="1.10.10.10">
    <property type="entry name" value="Winged helix-like DNA-binding domain superfamily/Winged helix DNA-binding domain"/>
    <property type="match status" value="1"/>
</dbReference>
<dbReference type="PROSITE" id="PS50949">
    <property type="entry name" value="HTH_GNTR"/>
    <property type="match status" value="1"/>
</dbReference>
<dbReference type="EMBL" id="VJZD01000069">
    <property type="protein sequence ID" value="MPY33238.1"/>
    <property type="molecule type" value="Genomic_DNA"/>
</dbReference>
<evidence type="ECO:0000256" key="2">
    <source>
        <dbReference type="ARBA" id="ARBA00023125"/>
    </source>
</evidence>
<dbReference type="GO" id="GO:0003677">
    <property type="term" value="F:DNA binding"/>
    <property type="evidence" value="ECO:0007669"/>
    <property type="project" value="UniProtKB-KW"/>
</dbReference>
<evidence type="ECO:0000256" key="1">
    <source>
        <dbReference type="ARBA" id="ARBA00023015"/>
    </source>
</evidence>
<keyword evidence="2" id="KW-0238">DNA-binding</keyword>
<dbReference type="InterPro" id="IPR000524">
    <property type="entry name" value="Tscrpt_reg_HTH_GntR"/>
</dbReference>
<dbReference type="Proteomes" id="UP000325849">
    <property type="component" value="Unassembled WGS sequence"/>
</dbReference>
<evidence type="ECO:0000256" key="3">
    <source>
        <dbReference type="ARBA" id="ARBA00023163"/>
    </source>
</evidence>
<organism evidence="5 6">
    <name type="scientific">Streptomyces adustus</name>
    <dbReference type="NCBI Taxonomy" id="1609272"/>
    <lineage>
        <taxon>Bacteria</taxon>
        <taxon>Bacillati</taxon>
        <taxon>Actinomycetota</taxon>
        <taxon>Actinomycetes</taxon>
        <taxon>Kitasatosporales</taxon>
        <taxon>Streptomycetaceae</taxon>
        <taxon>Streptomyces</taxon>
    </lineage>
</organism>
<dbReference type="SUPFAM" id="SSF48008">
    <property type="entry name" value="GntR ligand-binding domain-like"/>
    <property type="match status" value="1"/>
</dbReference>
<dbReference type="AlphaFoldDB" id="A0A5N8VGP3"/>
<dbReference type="Gene3D" id="1.20.120.530">
    <property type="entry name" value="GntR ligand-binding domain-like"/>
    <property type="match status" value="1"/>
</dbReference>
<dbReference type="SUPFAM" id="SSF46785">
    <property type="entry name" value="Winged helix' DNA-binding domain"/>
    <property type="match status" value="1"/>
</dbReference>
<sequence length="220" mass="24548">MTRPSARVYEELRRRILTGEYASGAWLREENIATALDVSRTPVRDALRRLQADGLVEVHPNRGTQVTGMGSAGLDDIFEIRALLEGHAARCAAEREGSEAFVEEMRALCDAMDEVARTGGDDADDRITALNVEFHRTLHRAAGNALLPGLISGVIEISLVRHTFHNYSPEEMRRSLRQHRELVDAMDARDGLWAQSVMASHVLAARASLRRHLTEQQTQE</sequence>
<dbReference type="InterPro" id="IPR011711">
    <property type="entry name" value="GntR_C"/>
</dbReference>
<dbReference type="Pfam" id="PF00392">
    <property type="entry name" value="GntR"/>
    <property type="match status" value="1"/>
</dbReference>
<dbReference type="InterPro" id="IPR008920">
    <property type="entry name" value="TF_FadR/GntR_C"/>
</dbReference>
<reference evidence="5 6" key="1">
    <citation type="submission" date="2019-07" db="EMBL/GenBank/DDBJ databases">
        <title>New species of Amycolatopsis and Streptomyces.</title>
        <authorList>
            <person name="Duangmal K."/>
            <person name="Teo W.F.A."/>
            <person name="Lipun K."/>
        </authorList>
    </citation>
    <scope>NUCLEOTIDE SEQUENCE [LARGE SCALE GENOMIC DNA]</scope>
    <source>
        <strain evidence="5 6">NBRC 109810</strain>
    </source>
</reference>
<dbReference type="CDD" id="cd07377">
    <property type="entry name" value="WHTH_GntR"/>
    <property type="match status" value="1"/>
</dbReference>
<dbReference type="SMART" id="SM00895">
    <property type="entry name" value="FCD"/>
    <property type="match status" value="1"/>
</dbReference>
<dbReference type="OrthoDB" id="8664638at2"/>